<dbReference type="InterPro" id="IPR014757">
    <property type="entry name" value="Tscrpt_reg_IclR_C"/>
</dbReference>
<dbReference type="PROSITE" id="PS51077">
    <property type="entry name" value="HTH_ICLR"/>
    <property type="match status" value="1"/>
</dbReference>
<name>A0A1H9EGY8_9HYPH</name>
<organism evidence="6 7">
    <name type="scientific">Faunimonas pinastri</name>
    <dbReference type="NCBI Taxonomy" id="1855383"/>
    <lineage>
        <taxon>Bacteria</taxon>
        <taxon>Pseudomonadati</taxon>
        <taxon>Pseudomonadota</taxon>
        <taxon>Alphaproteobacteria</taxon>
        <taxon>Hyphomicrobiales</taxon>
        <taxon>Afifellaceae</taxon>
        <taxon>Faunimonas</taxon>
    </lineage>
</organism>
<keyword evidence="3" id="KW-0804">Transcription</keyword>
<keyword evidence="1" id="KW-0805">Transcription regulation</keyword>
<accession>A0A1H9EGY8</accession>
<evidence type="ECO:0000259" key="5">
    <source>
        <dbReference type="PROSITE" id="PS51078"/>
    </source>
</evidence>
<gene>
    <name evidence="6" type="ORF">SAMN05216548_103156</name>
</gene>
<dbReference type="OrthoDB" id="9791752at2"/>
<dbReference type="InterPro" id="IPR005471">
    <property type="entry name" value="Tscrpt_reg_IclR_N"/>
</dbReference>
<dbReference type="Gene3D" id="3.30.450.40">
    <property type="match status" value="1"/>
</dbReference>
<feature type="domain" description="HTH iclR-type" evidence="4">
    <location>
        <begin position="1"/>
        <end position="63"/>
    </location>
</feature>
<dbReference type="AlphaFoldDB" id="A0A1H9EGY8"/>
<dbReference type="SUPFAM" id="SSF46785">
    <property type="entry name" value="Winged helix' DNA-binding domain"/>
    <property type="match status" value="1"/>
</dbReference>
<dbReference type="Pfam" id="PF09339">
    <property type="entry name" value="HTH_IclR"/>
    <property type="match status" value="1"/>
</dbReference>
<dbReference type="InterPro" id="IPR050707">
    <property type="entry name" value="HTH_MetabolicPath_Reg"/>
</dbReference>
<dbReference type="Proteomes" id="UP000199647">
    <property type="component" value="Unassembled WGS sequence"/>
</dbReference>
<dbReference type="RefSeq" id="WP_092495765.1">
    <property type="nucleotide sequence ID" value="NZ_FOFG01000003.1"/>
</dbReference>
<dbReference type="InterPro" id="IPR036390">
    <property type="entry name" value="WH_DNA-bd_sf"/>
</dbReference>
<dbReference type="EMBL" id="FOFG01000003">
    <property type="protein sequence ID" value="SEQ24288.1"/>
    <property type="molecule type" value="Genomic_DNA"/>
</dbReference>
<reference evidence="6 7" key="1">
    <citation type="submission" date="2016-10" db="EMBL/GenBank/DDBJ databases">
        <authorList>
            <person name="de Groot N.N."/>
        </authorList>
    </citation>
    <scope>NUCLEOTIDE SEQUENCE [LARGE SCALE GENOMIC DNA]</scope>
    <source>
        <strain evidence="6 7">A52C2</strain>
    </source>
</reference>
<dbReference type="InterPro" id="IPR036388">
    <property type="entry name" value="WH-like_DNA-bd_sf"/>
</dbReference>
<dbReference type="SMART" id="SM00346">
    <property type="entry name" value="HTH_ICLR"/>
    <property type="match status" value="1"/>
</dbReference>
<feature type="domain" description="IclR-ED" evidence="5">
    <location>
        <begin position="64"/>
        <end position="247"/>
    </location>
</feature>
<dbReference type="InterPro" id="IPR029016">
    <property type="entry name" value="GAF-like_dom_sf"/>
</dbReference>
<dbReference type="PANTHER" id="PTHR30136:SF39">
    <property type="entry name" value="TRANSCRIPTIONAL REGULATORY PROTEIN"/>
    <property type="match status" value="1"/>
</dbReference>
<dbReference type="GO" id="GO:0003700">
    <property type="term" value="F:DNA-binding transcription factor activity"/>
    <property type="evidence" value="ECO:0007669"/>
    <property type="project" value="TreeGrafter"/>
</dbReference>
<keyword evidence="2" id="KW-0238">DNA-binding</keyword>
<protein>
    <submittedName>
        <fullName evidence="6">Transcriptional regulator, IclR family</fullName>
    </submittedName>
</protein>
<dbReference type="GO" id="GO:0003677">
    <property type="term" value="F:DNA binding"/>
    <property type="evidence" value="ECO:0007669"/>
    <property type="project" value="UniProtKB-KW"/>
</dbReference>
<dbReference type="Gene3D" id="1.10.10.10">
    <property type="entry name" value="Winged helix-like DNA-binding domain superfamily/Winged helix DNA-binding domain"/>
    <property type="match status" value="1"/>
</dbReference>
<proteinExistence type="predicted"/>
<dbReference type="SUPFAM" id="SSF55781">
    <property type="entry name" value="GAF domain-like"/>
    <property type="match status" value="1"/>
</dbReference>
<dbReference type="PANTHER" id="PTHR30136">
    <property type="entry name" value="HELIX-TURN-HELIX TRANSCRIPTIONAL REGULATOR, ICLR FAMILY"/>
    <property type="match status" value="1"/>
</dbReference>
<dbReference type="PROSITE" id="PS51078">
    <property type="entry name" value="ICLR_ED"/>
    <property type="match status" value="1"/>
</dbReference>
<evidence type="ECO:0000259" key="4">
    <source>
        <dbReference type="PROSITE" id="PS51077"/>
    </source>
</evidence>
<sequence>MKSLDQALCLLARFSADAPLLGVRELSASTGISSSAVQRMLATFQQHGFVQQCPQTRKYRLGSRLWELGLLFRQQFQLGDVLQDLLQAAAETTGETVYLNMLEGDEALCVQIAESPESVKVAIRLGERTPLHAGSRGRVMLAFLPPPRRAAILNAALAGMPPEEAAARSEGIEASLAEVRAKGWCQSNGERLDGVVGLSGPIFDLQEKVIASVTVGGPATRMTKAKVERCRASVLALAHELQAHFRNFG</sequence>
<evidence type="ECO:0000256" key="1">
    <source>
        <dbReference type="ARBA" id="ARBA00023015"/>
    </source>
</evidence>
<dbReference type="Pfam" id="PF01614">
    <property type="entry name" value="IclR_C"/>
    <property type="match status" value="1"/>
</dbReference>
<dbReference type="STRING" id="1855383.SAMN05216548_103156"/>
<dbReference type="GO" id="GO:0045892">
    <property type="term" value="P:negative regulation of DNA-templated transcription"/>
    <property type="evidence" value="ECO:0007669"/>
    <property type="project" value="TreeGrafter"/>
</dbReference>
<evidence type="ECO:0000256" key="2">
    <source>
        <dbReference type="ARBA" id="ARBA00023125"/>
    </source>
</evidence>
<keyword evidence="7" id="KW-1185">Reference proteome</keyword>
<evidence type="ECO:0000313" key="7">
    <source>
        <dbReference type="Proteomes" id="UP000199647"/>
    </source>
</evidence>
<evidence type="ECO:0000313" key="6">
    <source>
        <dbReference type="EMBL" id="SEQ24288.1"/>
    </source>
</evidence>
<evidence type="ECO:0000256" key="3">
    <source>
        <dbReference type="ARBA" id="ARBA00023163"/>
    </source>
</evidence>